<keyword evidence="3" id="KW-1185">Reference proteome</keyword>
<comment type="caution">
    <text evidence="2">The sequence shown here is derived from an EMBL/GenBank/DDBJ whole genome shotgun (WGS) entry which is preliminary data.</text>
</comment>
<evidence type="ECO:0000313" key="3">
    <source>
        <dbReference type="Proteomes" id="UP000241769"/>
    </source>
</evidence>
<dbReference type="AlphaFoldDB" id="A0A2P6NRQ5"/>
<proteinExistence type="predicted"/>
<accession>A0A2P6NRQ5</accession>
<name>A0A2P6NRQ5_9EUKA</name>
<sequence length="190" mass="21424">MNLWGDYCADKLFPPKHQVEHGRLRDALRGSSMERWNRTFKEERLKKPWPNRASTSTTANQFLTSFVMMLTSSSTEEDEVVLTRILEVECIEKLLLSEKEDQPLLIGGSTYSSIFQCSDAQISYQSLPQIGSPHSPTPDSPIPARSSPNVYTNAIEGVLGRHSQSNIHEETEQKPDAYSQAIDNIVKRGQ</sequence>
<organism evidence="2 3">
    <name type="scientific">Planoprotostelium fungivorum</name>
    <dbReference type="NCBI Taxonomy" id="1890364"/>
    <lineage>
        <taxon>Eukaryota</taxon>
        <taxon>Amoebozoa</taxon>
        <taxon>Evosea</taxon>
        <taxon>Variosea</taxon>
        <taxon>Cavosteliida</taxon>
        <taxon>Cavosteliaceae</taxon>
        <taxon>Planoprotostelium</taxon>
    </lineage>
</organism>
<dbReference type="EMBL" id="MDYQ01000028">
    <property type="protein sequence ID" value="PRP86644.1"/>
    <property type="molecule type" value="Genomic_DNA"/>
</dbReference>
<gene>
    <name evidence="2" type="ORF">PROFUN_05123</name>
</gene>
<dbReference type="Proteomes" id="UP000241769">
    <property type="component" value="Unassembled WGS sequence"/>
</dbReference>
<dbReference type="InParanoid" id="A0A2P6NRQ5"/>
<reference evidence="2 3" key="1">
    <citation type="journal article" date="2018" name="Genome Biol. Evol.">
        <title>Multiple Roots of Fruiting Body Formation in Amoebozoa.</title>
        <authorList>
            <person name="Hillmann F."/>
            <person name="Forbes G."/>
            <person name="Novohradska S."/>
            <person name="Ferling I."/>
            <person name="Riege K."/>
            <person name="Groth M."/>
            <person name="Westermann M."/>
            <person name="Marz M."/>
            <person name="Spaller T."/>
            <person name="Winckler T."/>
            <person name="Schaap P."/>
            <person name="Glockner G."/>
        </authorList>
    </citation>
    <scope>NUCLEOTIDE SEQUENCE [LARGE SCALE GENOMIC DNA]</scope>
    <source>
        <strain evidence="2 3">Jena</strain>
    </source>
</reference>
<feature type="region of interest" description="Disordered" evidence="1">
    <location>
        <begin position="126"/>
        <end position="149"/>
    </location>
</feature>
<protein>
    <submittedName>
        <fullName evidence="2">Uncharacterized protein</fullName>
    </submittedName>
</protein>
<evidence type="ECO:0000256" key="1">
    <source>
        <dbReference type="SAM" id="MobiDB-lite"/>
    </source>
</evidence>
<feature type="region of interest" description="Disordered" evidence="1">
    <location>
        <begin position="161"/>
        <end position="183"/>
    </location>
</feature>
<evidence type="ECO:0000313" key="2">
    <source>
        <dbReference type="EMBL" id="PRP86644.1"/>
    </source>
</evidence>